<gene>
    <name evidence="3" type="ORF">ACFSJS_11655</name>
</gene>
<evidence type="ECO:0000256" key="2">
    <source>
        <dbReference type="SAM" id="MobiDB-lite"/>
    </source>
</evidence>
<sequence>MLTMDMYDFHARQGVAALGQESPQRTSEGAPEERSRREACAGYLRAAIRLEEELRRQERNIAAEAVARGIPFKVIGHALDIGKSAAHKAYSGLTLSRPGPSCLSPEWCEERGETGVARRLVRRTLFVTHVGTPRSLFRPTREWIGILACLKAARLLRRSTESTVRELVAEMRALGATWRSIGENLGAEVTAAQKRYGAGLPDSRHDELRREREAAELLFDGQAALDRAGSEEIHPSVALNYAVDILKRARAHCVEYGSFLQELTASGGPRPGQADDLSWVDRSAHGIAQAVAALLEPGVLDAALLVAQAFDKAVERDRIEYTPLVLYVFFLFSLSFVHASEKFRICMSLRPGEGTPDDVEACVNAVINGVGVAGMALDVMETLQIQNLFSPGAPTVLTEVLRGERRVY</sequence>
<dbReference type="RefSeq" id="WP_380899289.1">
    <property type="nucleotide sequence ID" value="NZ_JBHUFU010000006.1"/>
</dbReference>
<evidence type="ECO:0008006" key="5">
    <source>
        <dbReference type="Google" id="ProtNLM"/>
    </source>
</evidence>
<organism evidence="3 4">
    <name type="scientific">Streptomyces desertarenae</name>
    <dbReference type="NCBI Taxonomy" id="2666184"/>
    <lineage>
        <taxon>Bacteria</taxon>
        <taxon>Bacillati</taxon>
        <taxon>Actinomycetota</taxon>
        <taxon>Actinomycetes</taxon>
        <taxon>Kitasatosporales</taxon>
        <taxon>Streptomycetaceae</taxon>
        <taxon>Streptomyces</taxon>
    </lineage>
</organism>
<dbReference type="Proteomes" id="UP001597365">
    <property type="component" value="Unassembled WGS sequence"/>
</dbReference>
<comment type="caution">
    <text evidence="3">The sequence shown here is derived from an EMBL/GenBank/DDBJ whole genome shotgun (WGS) entry which is preliminary data.</text>
</comment>
<protein>
    <recommendedName>
        <fullName evidence="5">Transcriptional regulator</fullName>
    </recommendedName>
</protein>
<accession>A0ABW4PJC3</accession>
<dbReference type="EMBL" id="JBHUFU010000006">
    <property type="protein sequence ID" value="MFD1830318.1"/>
    <property type="molecule type" value="Genomic_DNA"/>
</dbReference>
<keyword evidence="4" id="KW-1185">Reference proteome</keyword>
<keyword evidence="1" id="KW-0175">Coiled coil</keyword>
<evidence type="ECO:0000313" key="4">
    <source>
        <dbReference type="Proteomes" id="UP001597365"/>
    </source>
</evidence>
<evidence type="ECO:0000313" key="3">
    <source>
        <dbReference type="EMBL" id="MFD1830318.1"/>
    </source>
</evidence>
<reference evidence="4" key="1">
    <citation type="journal article" date="2019" name="Int. J. Syst. Evol. Microbiol.">
        <title>The Global Catalogue of Microorganisms (GCM) 10K type strain sequencing project: providing services to taxonomists for standard genome sequencing and annotation.</title>
        <authorList>
            <consortium name="The Broad Institute Genomics Platform"/>
            <consortium name="The Broad Institute Genome Sequencing Center for Infectious Disease"/>
            <person name="Wu L."/>
            <person name="Ma J."/>
        </authorList>
    </citation>
    <scope>NUCLEOTIDE SEQUENCE [LARGE SCALE GENOMIC DNA]</scope>
    <source>
        <strain evidence="4">CGMCC 4.7455</strain>
    </source>
</reference>
<name>A0ABW4PJC3_9ACTN</name>
<proteinExistence type="predicted"/>
<feature type="coiled-coil region" evidence="1">
    <location>
        <begin position="40"/>
        <end position="67"/>
    </location>
</feature>
<feature type="region of interest" description="Disordered" evidence="2">
    <location>
        <begin position="15"/>
        <end position="36"/>
    </location>
</feature>
<evidence type="ECO:0000256" key="1">
    <source>
        <dbReference type="SAM" id="Coils"/>
    </source>
</evidence>